<evidence type="ECO:0000259" key="5">
    <source>
        <dbReference type="Pfam" id="PF00389"/>
    </source>
</evidence>
<protein>
    <submittedName>
        <fullName evidence="7">Phosphoglycerate dehydrogenase-like enzyme</fullName>
    </submittedName>
</protein>
<comment type="similarity">
    <text evidence="1 4">Belongs to the D-isomer specific 2-hydroxyacid dehydrogenase family.</text>
</comment>
<comment type="caution">
    <text evidence="7">The sequence shown here is derived from an EMBL/GenBank/DDBJ whole genome shotgun (WGS) entry which is preliminary data.</text>
</comment>
<evidence type="ECO:0000313" key="7">
    <source>
        <dbReference type="EMBL" id="MBP2356161.1"/>
    </source>
</evidence>
<organism evidence="7 8">
    <name type="scientific">Kribbella aluminosa</name>
    <dbReference type="NCBI Taxonomy" id="416017"/>
    <lineage>
        <taxon>Bacteria</taxon>
        <taxon>Bacillati</taxon>
        <taxon>Actinomycetota</taxon>
        <taxon>Actinomycetes</taxon>
        <taxon>Propionibacteriales</taxon>
        <taxon>Kribbellaceae</taxon>
        <taxon>Kribbella</taxon>
    </lineage>
</organism>
<accession>A0ABS4UX07</accession>
<keyword evidence="3" id="KW-0520">NAD</keyword>
<dbReference type="RefSeq" id="WP_209698719.1">
    <property type="nucleotide sequence ID" value="NZ_BAAAVU010000023.1"/>
</dbReference>
<dbReference type="InterPro" id="IPR006140">
    <property type="entry name" value="D-isomer_DH_NAD-bd"/>
</dbReference>
<keyword evidence="2 4" id="KW-0560">Oxidoreductase</keyword>
<gene>
    <name evidence="7" type="ORF">JOF29_007271</name>
</gene>
<dbReference type="SUPFAM" id="SSF52283">
    <property type="entry name" value="Formate/glycerate dehydrogenase catalytic domain-like"/>
    <property type="match status" value="1"/>
</dbReference>
<evidence type="ECO:0000256" key="2">
    <source>
        <dbReference type="ARBA" id="ARBA00023002"/>
    </source>
</evidence>
<sequence length="342" mass="36579">METHCGTDLAGGPGILLAVDEPERGAFFPATARQALDELGRVRVTTTAALQDLGAFGKTMARVEILVSAWGFPCITADRLALAPRLRFVAHAASSLRSITGPDFWQRGIPISQAGDAMAPAVAELALTYSLALLRRVPRLDHGLRRKGGWERARKIPRARELRGARVTVVGASRTGRAYIAAVRALGAEVRVYDPYLPPGDPLAPYAADLATLLPRTDVLSIHAPGIPETHHLIDAHALALLPDGAGVVNTARASIIDLDALYDEVSSGRLDAALDVFDSEPLPAGDRWTRLPNVLVSPHVAGATRESRLRAGQIVIDEIRRHLDGRPLEHAVTPAALARMA</sequence>
<evidence type="ECO:0000256" key="3">
    <source>
        <dbReference type="ARBA" id="ARBA00023027"/>
    </source>
</evidence>
<feature type="domain" description="D-isomer specific 2-hydroxyacid dehydrogenase NAD-binding" evidence="6">
    <location>
        <begin position="128"/>
        <end position="302"/>
    </location>
</feature>
<dbReference type="InterPro" id="IPR050223">
    <property type="entry name" value="D-isomer_2-hydroxyacid_DH"/>
</dbReference>
<feature type="domain" description="D-isomer specific 2-hydroxyacid dehydrogenase catalytic" evidence="5">
    <location>
        <begin position="55"/>
        <end position="333"/>
    </location>
</feature>
<dbReference type="EMBL" id="JAGINT010000002">
    <property type="protein sequence ID" value="MBP2356161.1"/>
    <property type="molecule type" value="Genomic_DNA"/>
</dbReference>
<evidence type="ECO:0000256" key="1">
    <source>
        <dbReference type="ARBA" id="ARBA00005854"/>
    </source>
</evidence>
<dbReference type="Pfam" id="PF02826">
    <property type="entry name" value="2-Hacid_dh_C"/>
    <property type="match status" value="1"/>
</dbReference>
<dbReference type="Proteomes" id="UP000755585">
    <property type="component" value="Unassembled WGS sequence"/>
</dbReference>
<evidence type="ECO:0000313" key="8">
    <source>
        <dbReference type="Proteomes" id="UP000755585"/>
    </source>
</evidence>
<dbReference type="Pfam" id="PF00389">
    <property type="entry name" value="2-Hacid_dh"/>
    <property type="match status" value="1"/>
</dbReference>
<name>A0ABS4UX07_9ACTN</name>
<dbReference type="PANTHER" id="PTHR10996:SF178">
    <property type="entry name" value="2-HYDROXYACID DEHYDROGENASE YGL185C-RELATED"/>
    <property type="match status" value="1"/>
</dbReference>
<dbReference type="Gene3D" id="3.40.50.720">
    <property type="entry name" value="NAD(P)-binding Rossmann-like Domain"/>
    <property type="match status" value="2"/>
</dbReference>
<evidence type="ECO:0000256" key="4">
    <source>
        <dbReference type="RuleBase" id="RU003719"/>
    </source>
</evidence>
<dbReference type="SUPFAM" id="SSF51735">
    <property type="entry name" value="NAD(P)-binding Rossmann-fold domains"/>
    <property type="match status" value="1"/>
</dbReference>
<proteinExistence type="inferred from homology"/>
<dbReference type="PANTHER" id="PTHR10996">
    <property type="entry name" value="2-HYDROXYACID DEHYDROGENASE-RELATED"/>
    <property type="match status" value="1"/>
</dbReference>
<keyword evidence="8" id="KW-1185">Reference proteome</keyword>
<evidence type="ECO:0000259" key="6">
    <source>
        <dbReference type="Pfam" id="PF02826"/>
    </source>
</evidence>
<dbReference type="InterPro" id="IPR006139">
    <property type="entry name" value="D-isomer_2_OHA_DH_cat_dom"/>
</dbReference>
<dbReference type="InterPro" id="IPR036291">
    <property type="entry name" value="NAD(P)-bd_dom_sf"/>
</dbReference>
<reference evidence="7 8" key="1">
    <citation type="submission" date="2021-03" db="EMBL/GenBank/DDBJ databases">
        <title>Sequencing the genomes of 1000 actinobacteria strains.</title>
        <authorList>
            <person name="Klenk H.-P."/>
        </authorList>
    </citation>
    <scope>NUCLEOTIDE SEQUENCE [LARGE SCALE GENOMIC DNA]</scope>
    <source>
        <strain evidence="7 8">DSM 18824</strain>
    </source>
</reference>
<dbReference type="CDD" id="cd12167">
    <property type="entry name" value="2-Hacid_dh_8"/>
    <property type="match status" value="1"/>
</dbReference>